<evidence type="ECO:0000313" key="2">
    <source>
        <dbReference type="EMBL" id="GBF09799.1"/>
    </source>
</evidence>
<dbReference type="Proteomes" id="UP000291213">
    <property type="component" value="Unassembled WGS sequence"/>
</dbReference>
<name>A0A401HBU5_AERPX</name>
<evidence type="ECO:0000313" key="3">
    <source>
        <dbReference type="Proteomes" id="UP000291213"/>
    </source>
</evidence>
<feature type="coiled-coil region" evidence="1">
    <location>
        <begin position="57"/>
        <end position="91"/>
    </location>
</feature>
<proteinExistence type="predicted"/>
<gene>
    <name evidence="2" type="ORF">apy_15240</name>
</gene>
<dbReference type="EMBL" id="BDMD01000106">
    <property type="protein sequence ID" value="GBF09799.1"/>
    <property type="molecule type" value="Genomic_DNA"/>
</dbReference>
<organism evidence="2 3">
    <name type="scientific">Aeropyrum pernix</name>
    <dbReference type="NCBI Taxonomy" id="56636"/>
    <lineage>
        <taxon>Archaea</taxon>
        <taxon>Thermoproteota</taxon>
        <taxon>Thermoprotei</taxon>
        <taxon>Desulfurococcales</taxon>
        <taxon>Desulfurococcaceae</taxon>
        <taxon>Aeropyrum</taxon>
    </lineage>
</organism>
<keyword evidence="1" id="KW-0175">Coiled coil</keyword>
<accession>A0A401HBU5</accession>
<dbReference type="AlphaFoldDB" id="A0A401HBU5"/>
<dbReference type="RefSeq" id="WP_131160721.1">
    <property type="nucleotide sequence ID" value="NZ_BDMD01000106.1"/>
</dbReference>
<protein>
    <submittedName>
        <fullName evidence="2">Uncharacterized protein</fullName>
    </submittedName>
</protein>
<evidence type="ECO:0000256" key="1">
    <source>
        <dbReference type="SAM" id="Coils"/>
    </source>
</evidence>
<comment type="caution">
    <text evidence="2">The sequence shown here is derived from an EMBL/GenBank/DDBJ whole genome shotgun (WGS) entry which is preliminary data.</text>
</comment>
<reference evidence="2 3" key="1">
    <citation type="submission" date="2017-02" db="EMBL/GenBank/DDBJ databases">
        <title>isolation and characterization of a novel temperate virus Aeropyrum globular virus 1 infecting hyperthermophilic archaeon Aeropyrum.</title>
        <authorList>
            <person name="Yumiya M."/>
            <person name="Yoshida T."/>
            <person name="Sako Y."/>
        </authorList>
    </citation>
    <scope>NUCLEOTIDE SEQUENCE [LARGE SCALE GENOMIC DNA]</scope>
    <source>
        <strain evidence="2 3">YK1-12-2013</strain>
    </source>
</reference>
<dbReference type="OrthoDB" id="373903at2157"/>
<sequence length="126" mass="14177">MSGLGEFLEEVVREASRRGFSVEKRSSRGVVLRYEDTPLALEVAAAGGSIVVDAVSLGDVEDIFEDYEDSVEELRNKVEELLDEVESLGDLVSGLARKFGFNVEARYRRSLLDFRDALEDYIETMY</sequence>